<evidence type="ECO:0000256" key="2">
    <source>
        <dbReference type="ARBA" id="ARBA00022859"/>
    </source>
</evidence>
<dbReference type="GO" id="GO:0007166">
    <property type="term" value="P:cell surface receptor signaling pathway"/>
    <property type="evidence" value="ECO:0007669"/>
    <property type="project" value="TreeGrafter"/>
</dbReference>
<evidence type="ECO:0000313" key="4">
    <source>
        <dbReference type="Ensembl" id="ENSAMXP00005046339.1"/>
    </source>
</evidence>
<dbReference type="AlphaFoldDB" id="A0A8B9L3J0"/>
<dbReference type="InterPro" id="IPR036179">
    <property type="entry name" value="Ig-like_dom_sf"/>
</dbReference>
<sequence>MIIKTSITTNHLAMRQTQNHKVLQYPSNLLINPEENHQLHCNHSITDYFTILWYKQSTGDSSLNLIGYIYYKKTTVESSFEDRFGVFGDGAKYSTLHLNKSRAAEDSAVYYCAASQCYTHSLSSTKTPLITSHTPVFIHPFRIKKFKHSLKSTCILYVQCVKPPITKSFHVQAIS</sequence>
<evidence type="ECO:0000259" key="3">
    <source>
        <dbReference type="Pfam" id="PF07686"/>
    </source>
</evidence>
<dbReference type="GO" id="GO:0002376">
    <property type="term" value="P:immune system process"/>
    <property type="evidence" value="ECO:0007669"/>
    <property type="project" value="UniProtKB-KW"/>
</dbReference>
<keyword evidence="1" id="KW-0732">Signal</keyword>
<accession>A0A8B9L3J0</accession>
<dbReference type="GO" id="GO:0005886">
    <property type="term" value="C:plasma membrane"/>
    <property type="evidence" value="ECO:0007669"/>
    <property type="project" value="TreeGrafter"/>
</dbReference>
<dbReference type="InterPro" id="IPR050413">
    <property type="entry name" value="TCR_beta_variable"/>
</dbReference>
<feature type="domain" description="Immunoglobulin V-set" evidence="3">
    <location>
        <begin position="25"/>
        <end position="120"/>
    </location>
</feature>
<evidence type="ECO:0000256" key="1">
    <source>
        <dbReference type="ARBA" id="ARBA00022729"/>
    </source>
</evidence>
<reference evidence="4" key="1">
    <citation type="submission" date="2025-08" db="UniProtKB">
        <authorList>
            <consortium name="Ensembl"/>
        </authorList>
    </citation>
    <scope>IDENTIFICATION</scope>
</reference>
<keyword evidence="2" id="KW-0391">Immunity</keyword>
<proteinExistence type="predicted"/>
<dbReference type="InterPro" id="IPR013783">
    <property type="entry name" value="Ig-like_fold"/>
</dbReference>
<protein>
    <recommendedName>
        <fullName evidence="3">Immunoglobulin V-set domain-containing protein</fullName>
    </recommendedName>
</protein>
<dbReference type="PANTHER" id="PTHR23268:SF124">
    <property type="entry name" value="IG-LIKE DOMAIN-CONTAINING PROTEIN"/>
    <property type="match status" value="1"/>
</dbReference>
<organism evidence="4 5">
    <name type="scientific">Astyanax mexicanus</name>
    <name type="common">Blind cave fish</name>
    <name type="synonym">Astyanax fasciatus mexicanus</name>
    <dbReference type="NCBI Taxonomy" id="7994"/>
    <lineage>
        <taxon>Eukaryota</taxon>
        <taxon>Metazoa</taxon>
        <taxon>Chordata</taxon>
        <taxon>Craniata</taxon>
        <taxon>Vertebrata</taxon>
        <taxon>Euteleostomi</taxon>
        <taxon>Actinopterygii</taxon>
        <taxon>Neopterygii</taxon>
        <taxon>Teleostei</taxon>
        <taxon>Ostariophysi</taxon>
        <taxon>Characiformes</taxon>
        <taxon>Characoidei</taxon>
        <taxon>Acestrorhamphidae</taxon>
        <taxon>Acestrorhamphinae</taxon>
        <taxon>Astyanax</taxon>
    </lineage>
</organism>
<name>A0A8B9L3J0_ASTMX</name>
<dbReference type="Ensembl" id="ENSAMXT00005050338.1">
    <property type="protein sequence ID" value="ENSAMXP00005046339.1"/>
    <property type="gene ID" value="ENSAMXG00005021346.1"/>
</dbReference>
<dbReference type="SUPFAM" id="SSF48726">
    <property type="entry name" value="Immunoglobulin"/>
    <property type="match status" value="1"/>
</dbReference>
<dbReference type="Gene3D" id="2.60.40.10">
    <property type="entry name" value="Immunoglobulins"/>
    <property type="match status" value="1"/>
</dbReference>
<dbReference type="Proteomes" id="UP000694621">
    <property type="component" value="Unplaced"/>
</dbReference>
<dbReference type="CDD" id="cd00099">
    <property type="entry name" value="IgV"/>
    <property type="match status" value="1"/>
</dbReference>
<dbReference type="PANTHER" id="PTHR23268">
    <property type="entry name" value="T-CELL RECEPTOR BETA CHAIN"/>
    <property type="match status" value="1"/>
</dbReference>
<evidence type="ECO:0000313" key="5">
    <source>
        <dbReference type="Proteomes" id="UP000694621"/>
    </source>
</evidence>
<dbReference type="Pfam" id="PF07686">
    <property type="entry name" value="V-set"/>
    <property type="match status" value="1"/>
</dbReference>
<dbReference type="InterPro" id="IPR013106">
    <property type="entry name" value="Ig_V-set"/>
</dbReference>